<dbReference type="PANTHER" id="PTHR30589">
    <property type="entry name" value="PROLIPOPROTEIN DIACYLGLYCERYL TRANSFERASE"/>
    <property type="match status" value="1"/>
</dbReference>
<feature type="transmembrane region" description="Helical" evidence="7">
    <location>
        <begin position="20"/>
        <end position="39"/>
    </location>
</feature>
<evidence type="ECO:0008006" key="10">
    <source>
        <dbReference type="Google" id="ProtNLM"/>
    </source>
</evidence>
<dbReference type="GO" id="GO:0042158">
    <property type="term" value="P:lipoprotein biosynthetic process"/>
    <property type="evidence" value="ECO:0007669"/>
    <property type="project" value="InterPro"/>
</dbReference>
<comment type="caution">
    <text evidence="8">The sequence shown here is derived from an EMBL/GenBank/DDBJ whole genome shotgun (WGS) entry which is preliminary data.</text>
</comment>
<dbReference type="GO" id="GO:0008961">
    <property type="term" value="F:phosphatidylglycerol-prolipoprotein diacylglyceryl transferase activity"/>
    <property type="evidence" value="ECO:0007669"/>
    <property type="project" value="InterPro"/>
</dbReference>
<keyword evidence="3" id="KW-0808">Transferase</keyword>
<feature type="transmembrane region" description="Helical" evidence="7">
    <location>
        <begin position="234"/>
        <end position="258"/>
    </location>
</feature>
<dbReference type="AlphaFoldDB" id="A0A372IN04"/>
<gene>
    <name evidence="8" type="ORF">D0Y96_15530</name>
</gene>
<organism evidence="8 9">
    <name type="scientific">Paracidobacterium acidisoli</name>
    <dbReference type="NCBI Taxonomy" id="2303751"/>
    <lineage>
        <taxon>Bacteria</taxon>
        <taxon>Pseudomonadati</taxon>
        <taxon>Acidobacteriota</taxon>
        <taxon>Terriglobia</taxon>
        <taxon>Terriglobales</taxon>
        <taxon>Acidobacteriaceae</taxon>
        <taxon>Paracidobacterium</taxon>
    </lineage>
</organism>
<keyword evidence="6 7" id="KW-0472">Membrane</keyword>
<name>A0A372IN04_9BACT</name>
<evidence type="ECO:0000256" key="4">
    <source>
        <dbReference type="ARBA" id="ARBA00022692"/>
    </source>
</evidence>
<proteinExistence type="inferred from homology"/>
<keyword evidence="9" id="KW-1185">Reference proteome</keyword>
<feature type="transmembrane region" description="Helical" evidence="7">
    <location>
        <begin position="94"/>
        <end position="113"/>
    </location>
</feature>
<evidence type="ECO:0000313" key="8">
    <source>
        <dbReference type="EMBL" id="RFU15963.1"/>
    </source>
</evidence>
<feature type="transmembrane region" description="Helical" evidence="7">
    <location>
        <begin position="179"/>
        <end position="198"/>
    </location>
</feature>
<evidence type="ECO:0000256" key="2">
    <source>
        <dbReference type="ARBA" id="ARBA00022475"/>
    </source>
</evidence>
<dbReference type="Pfam" id="PF01790">
    <property type="entry name" value="LGT"/>
    <property type="match status" value="1"/>
</dbReference>
<evidence type="ECO:0000256" key="3">
    <source>
        <dbReference type="ARBA" id="ARBA00022679"/>
    </source>
</evidence>
<keyword evidence="4 7" id="KW-0812">Transmembrane</keyword>
<feature type="transmembrane region" description="Helical" evidence="7">
    <location>
        <begin position="210"/>
        <end position="228"/>
    </location>
</feature>
<comment type="similarity">
    <text evidence="1">Belongs to the Lgt family.</text>
</comment>
<keyword evidence="2" id="KW-1003">Cell membrane</keyword>
<dbReference type="InterPro" id="IPR001640">
    <property type="entry name" value="Lgt"/>
</dbReference>
<protein>
    <recommendedName>
        <fullName evidence="10">Prolipoprotein diacylglyceryl transferase</fullName>
    </recommendedName>
</protein>
<dbReference type="Proteomes" id="UP000264702">
    <property type="component" value="Unassembled WGS sequence"/>
</dbReference>
<sequence length="265" mass="28458">MPLRVLFPRLFQIGHVGIPTYGVFSAAALLTALALAMHFGRRLGLRADKIWNAGLVAILTALIGERLLLVLAHLSIFRAHPFWILGLTTVRSEWIVMGSVVLGLAAAVLYTQAEGLSLLRAADAAAPALAAGIALERIGALCAGIDYGTPTTLPWGVTYHSLIAAIWYRVPLGVKVHPVQMYEAAASVLIFALLLWWLPRRTQDGELAGGWLLLYGAASFFLGLWNGTPRTNTLFHGTVTIAQAIALVAVLAGGLLWLRRPAEKA</sequence>
<evidence type="ECO:0000256" key="6">
    <source>
        <dbReference type="ARBA" id="ARBA00023136"/>
    </source>
</evidence>
<evidence type="ECO:0000313" key="9">
    <source>
        <dbReference type="Proteomes" id="UP000264702"/>
    </source>
</evidence>
<keyword evidence="5 7" id="KW-1133">Transmembrane helix</keyword>
<accession>A0A372IN04</accession>
<evidence type="ECO:0000256" key="1">
    <source>
        <dbReference type="ARBA" id="ARBA00007150"/>
    </source>
</evidence>
<reference evidence="8 9" key="1">
    <citation type="submission" date="2018-08" db="EMBL/GenBank/DDBJ databases">
        <title>Acidipila sp. 4G-K13, an acidobacterium isolated from forest soil.</title>
        <authorList>
            <person name="Gao Z.-H."/>
            <person name="Qiu L.-H."/>
        </authorList>
    </citation>
    <scope>NUCLEOTIDE SEQUENCE [LARGE SCALE GENOMIC DNA]</scope>
    <source>
        <strain evidence="8 9">4G-K13</strain>
    </source>
</reference>
<evidence type="ECO:0000256" key="7">
    <source>
        <dbReference type="SAM" id="Phobius"/>
    </source>
</evidence>
<dbReference type="PANTHER" id="PTHR30589:SF0">
    <property type="entry name" value="PHOSPHATIDYLGLYCEROL--PROLIPOPROTEIN DIACYLGLYCERYL TRANSFERASE"/>
    <property type="match status" value="1"/>
</dbReference>
<dbReference type="GO" id="GO:0005886">
    <property type="term" value="C:plasma membrane"/>
    <property type="evidence" value="ECO:0007669"/>
    <property type="project" value="InterPro"/>
</dbReference>
<feature type="transmembrane region" description="Helical" evidence="7">
    <location>
        <begin position="51"/>
        <end position="74"/>
    </location>
</feature>
<dbReference type="EMBL" id="QVQT01000005">
    <property type="protein sequence ID" value="RFU15963.1"/>
    <property type="molecule type" value="Genomic_DNA"/>
</dbReference>
<evidence type="ECO:0000256" key="5">
    <source>
        <dbReference type="ARBA" id="ARBA00022989"/>
    </source>
</evidence>